<dbReference type="WBParaSite" id="TCNE_0000455601-mRNA-1">
    <property type="protein sequence ID" value="TCNE_0000455601-mRNA-1"/>
    <property type="gene ID" value="TCNE_0000455601"/>
</dbReference>
<accession>A0A183U7T6</accession>
<dbReference type="SMART" id="SM00225">
    <property type="entry name" value="BTB"/>
    <property type="match status" value="1"/>
</dbReference>
<organism evidence="3 4">
    <name type="scientific">Toxocara canis</name>
    <name type="common">Canine roundworm</name>
    <dbReference type="NCBI Taxonomy" id="6265"/>
    <lineage>
        <taxon>Eukaryota</taxon>
        <taxon>Metazoa</taxon>
        <taxon>Ecdysozoa</taxon>
        <taxon>Nematoda</taxon>
        <taxon>Chromadorea</taxon>
        <taxon>Rhabditida</taxon>
        <taxon>Spirurina</taxon>
        <taxon>Ascaridomorpha</taxon>
        <taxon>Ascaridoidea</taxon>
        <taxon>Toxocaridae</taxon>
        <taxon>Toxocara</taxon>
    </lineage>
</organism>
<dbReference type="Pfam" id="PF00651">
    <property type="entry name" value="BTB"/>
    <property type="match status" value="1"/>
</dbReference>
<evidence type="ECO:0000313" key="2">
    <source>
        <dbReference type="EMBL" id="VDM30801.1"/>
    </source>
</evidence>
<dbReference type="EMBL" id="UYWY01007975">
    <property type="protein sequence ID" value="VDM30801.1"/>
    <property type="molecule type" value="Genomic_DNA"/>
</dbReference>
<dbReference type="CDD" id="cd18186">
    <property type="entry name" value="BTB_POZ_ZBTB_KLHL-like"/>
    <property type="match status" value="1"/>
</dbReference>
<dbReference type="Gene3D" id="3.30.710.10">
    <property type="entry name" value="Potassium Channel Kv1.1, Chain A"/>
    <property type="match status" value="1"/>
</dbReference>
<reference evidence="2 3" key="2">
    <citation type="submission" date="2018-11" db="EMBL/GenBank/DDBJ databases">
        <authorList>
            <consortium name="Pathogen Informatics"/>
        </authorList>
    </citation>
    <scope>NUCLEOTIDE SEQUENCE [LARGE SCALE GENOMIC DNA]</scope>
</reference>
<dbReference type="PROSITE" id="PS50097">
    <property type="entry name" value="BTB"/>
    <property type="match status" value="1"/>
</dbReference>
<dbReference type="PANTHER" id="PTHR24413">
    <property type="entry name" value="SPECKLE-TYPE POZ PROTEIN"/>
    <property type="match status" value="1"/>
</dbReference>
<feature type="domain" description="BTB" evidence="1">
    <location>
        <begin position="3"/>
        <end position="74"/>
    </location>
</feature>
<sequence>MECNSSFEIVQIGDDEIKAHRCFLAQHSDVFRTMFSQESMVEAEKGIVEIKDSDYQSVRAMLEYMYCGSTAMIENNVEGVLALAEKYAIKALKEFCGNYLASKINTANIGETATIGEMYSSPALIKPGYLFSSLLPRGHAHTSDRSRGEAATQRTHQQIKLVLQMRLTQTIVQQLELVS</sequence>
<dbReference type="InterPro" id="IPR011333">
    <property type="entry name" value="SKP1/BTB/POZ_sf"/>
</dbReference>
<dbReference type="Proteomes" id="UP000050794">
    <property type="component" value="Unassembled WGS sequence"/>
</dbReference>
<gene>
    <name evidence="2" type="ORF">TCNE_LOCUS4556</name>
</gene>
<evidence type="ECO:0000259" key="1">
    <source>
        <dbReference type="PROSITE" id="PS50097"/>
    </source>
</evidence>
<dbReference type="SUPFAM" id="SSF54695">
    <property type="entry name" value="POZ domain"/>
    <property type="match status" value="1"/>
</dbReference>
<keyword evidence="3" id="KW-1185">Reference proteome</keyword>
<name>A0A183U7T6_TOXCA</name>
<protein>
    <submittedName>
        <fullName evidence="4">BTB domain-containing protein</fullName>
    </submittedName>
</protein>
<reference evidence="4" key="1">
    <citation type="submission" date="2016-06" db="UniProtKB">
        <authorList>
            <consortium name="WormBaseParasite"/>
        </authorList>
    </citation>
    <scope>IDENTIFICATION</scope>
</reference>
<evidence type="ECO:0000313" key="4">
    <source>
        <dbReference type="WBParaSite" id="TCNE_0000455601-mRNA-1"/>
    </source>
</evidence>
<dbReference type="AlphaFoldDB" id="A0A183U7T6"/>
<proteinExistence type="predicted"/>
<dbReference type="InterPro" id="IPR000210">
    <property type="entry name" value="BTB/POZ_dom"/>
</dbReference>
<evidence type="ECO:0000313" key="3">
    <source>
        <dbReference type="Proteomes" id="UP000050794"/>
    </source>
</evidence>